<dbReference type="InterPro" id="IPR050471">
    <property type="entry name" value="AB_hydrolase"/>
</dbReference>
<accession>A0ABP3D0M7</accession>
<dbReference type="Gene3D" id="3.40.50.1820">
    <property type="entry name" value="alpha/beta hydrolase"/>
    <property type="match status" value="1"/>
</dbReference>
<protein>
    <submittedName>
        <fullName evidence="2">Alpha/beta hydrolase</fullName>
    </submittedName>
</protein>
<dbReference type="SUPFAM" id="SSF53474">
    <property type="entry name" value="alpha/beta-Hydrolases"/>
    <property type="match status" value="1"/>
</dbReference>
<gene>
    <name evidence="2" type="ORF">GCM10010492_17680</name>
</gene>
<proteinExistence type="predicted"/>
<dbReference type="InterPro" id="IPR000073">
    <property type="entry name" value="AB_hydrolase_1"/>
</dbReference>
<keyword evidence="3" id="KW-1185">Reference proteome</keyword>
<organism evidence="2 3">
    <name type="scientific">Saccharothrix mutabilis subsp. mutabilis</name>
    <dbReference type="NCBI Taxonomy" id="66855"/>
    <lineage>
        <taxon>Bacteria</taxon>
        <taxon>Bacillati</taxon>
        <taxon>Actinomycetota</taxon>
        <taxon>Actinomycetes</taxon>
        <taxon>Pseudonocardiales</taxon>
        <taxon>Pseudonocardiaceae</taxon>
        <taxon>Saccharothrix</taxon>
    </lineage>
</organism>
<dbReference type="InterPro" id="IPR029058">
    <property type="entry name" value="AB_hydrolase_fold"/>
</dbReference>
<keyword evidence="2" id="KW-0378">Hydrolase</keyword>
<evidence type="ECO:0000313" key="3">
    <source>
        <dbReference type="Proteomes" id="UP001500416"/>
    </source>
</evidence>
<name>A0ABP3D0M7_9PSEU</name>
<dbReference type="Proteomes" id="UP001500416">
    <property type="component" value="Unassembled WGS sequence"/>
</dbReference>
<feature type="domain" description="AB hydrolase-1" evidence="1">
    <location>
        <begin position="6"/>
        <end position="226"/>
    </location>
</feature>
<dbReference type="PANTHER" id="PTHR43433:SF5">
    <property type="entry name" value="AB HYDROLASE-1 DOMAIN-CONTAINING PROTEIN"/>
    <property type="match status" value="1"/>
</dbReference>
<reference evidence="3" key="1">
    <citation type="journal article" date="2019" name="Int. J. Syst. Evol. Microbiol.">
        <title>The Global Catalogue of Microorganisms (GCM) 10K type strain sequencing project: providing services to taxonomists for standard genome sequencing and annotation.</title>
        <authorList>
            <consortium name="The Broad Institute Genomics Platform"/>
            <consortium name="The Broad Institute Genome Sequencing Center for Infectious Disease"/>
            <person name="Wu L."/>
            <person name="Ma J."/>
        </authorList>
    </citation>
    <scope>NUCLEOTIDE SEQUENCE [LARGE SCALE GENOMIC DNA]</scope>
    <source>
        <strain evidence="3">JCM 3380</strain>
    </source>
</reference>
<sequence>MDHLPLVLLHAFPLDPRMWDGVREVLHPITPELRGRGREADLGVLADDVLGELDARGLERVVLGGCSMGGYVAMALLRRDPSRVAGLVLADTRFTADGEEARANRLTMARRVEEEGVEWVPDTVLGGLVGAAPADGVVERVRELILAREPAEVAWAQRAMAARPDSRDVLAGVDMPALVLVGAQDTLTPPTAARELADVLPASTYVELADAGHLTPVEVPQAFARAVDDWRRRVGV</sequence>
<evidence type="ECO:0000313" key="2">
    <source>
        <dbReference type="EMBL" id="GAA0220095.1"/>
    </source>
</evidence>
<dbReference type="RefSeq" id="WP_343933186.1">
    <property type="nucleotide sequence ID" value="NZ_BAAABU010000003.1"/>
</dbReference>
<dbReference type="GO" id="GO:0016787">
    <property type="term" value="F:hydrolase activity"/>
    <property type="evidence" value="ECO:0007669"/>
    <property type="project" value="UniProtKB-KW"/>
</dbReference>
<comment type="caution">
    <text evidence="2">The sequence shown here is derived from an EMBL/GenBank/DDBJ whole genome shotgun (WGS) entry which is preliminary data.</text>
</comment>
<dbReference type="EMBL" id="BAAABU010000003">
    <property type="protein sequence ID" value="GAA0220095.1"/>
    <property type="molecule type" value="Genomic_DNA"/>
</dbReference>
<dbReference type="Pfam" id="PF12697">
    <property type="entry name" value="Abhydrolase_6"/>
    <property type="match status" value="1"/>
</dbReference>
<evidence type="ECO:0000259" key="1">
    <source>
        <dbReference type="Pfam" id="PF12697"/>
    </source>
</evidence>
<dbReference type="PANTHER" id="PTHR43433">
    <property type="entry name" value="HYDROLASE, ALPHA/BETA FOLD FAMILY PROTEIN"/>
    <property type="match status" value="1"/>
</dbReference>